<name>A0A1V0RM73_9RHOB</name>
<dbReference type="InterPro" id="IPR029068">
    <property type="entry name" value="Glyas_Bleomycin-R_OHBP_Dase"/>
</dbReference>
<dbReference type="OrthoDB" id="284897at2"/>
<dbReference type="Proteomes" id="UP000192273">
    <property type="component" value="Chromosome"/>
</dbReference>
<proteinExistence type="inferred from homology"/>
<dbReference type="KEGG" id="rmm:ROSMUCSMR3_01361"/>
<evidence type="ECO:0000256" key="1">
    <source>
        <dbReference type="ARBA" id="ARBA00011051"/>
    </source>
</evidence>
<evidence type="ECO:0000313" key="6">
    <source>
        <dbReference type="Proteomes" id="UP000192273"/>
    </source>
</evidence>
<reference evidence="5 6" key="1">
    <citation type="submission" date="2017-03" db="EMBL/GenBank/DDBJ databases">
        <title>Genome Sequence of Roseovarius mucosus strain SMR3 Isolated from a culture of the Diatom Skeletonema marinoi.</title>
        <authorList>
            <person name="Topel M."/>
            <person name="Pinder M."/>
            <person name="Johansson O.N."/>
            <person name="Kourtchenko O."/>
            <person name="Godhe A."/>
            <person name="Clarke A.K."/>
        </authorList>
    </citation>
    <scope>NUCLEOTIDE SEQUENCE [LARGE SCALE GENOMIC DNA]</scope>
    <source>
        <strain evidence="5 6">SMR3</strain>
    </source>
</reference>
<comment type="similarity">
    <text evidence="1">Belongs to the bleomycin resistance protein family.</text>
</comment>
<dbReference type="InterPro" id="IPR000335">
    <property type="entry name" value="Bleomycin-R"/>
</dbReference>
<keyword evidence="3" id="KW-0046">Antibiotic resistance</keyword>
<dbReference type="Gene3D" id="3.10.180.10">
    <property type="entry name" value="2,3-Dihydroxybiphenyl 1,2-Dioxygenase, domain 1"/>
    <property type="match status" value="1"/>
</dbReference>
<keyword evidence="5" id="KW-0560">Oxidoreductase</keyword>
<gene>
    <name evidence="5" type="ORF">ROSMUCSMR3_01361</name>
</gene>
<accession>A0A1V0RM73</accession>
<keyword evidence="5" id="KW-0223">Dioxygenase</keyword>
<organism evidence="5 6">
    <name type="scientific">Roseovarius mucosus</name>
    <dbReference type="NCBI Taxonomy" id="215743"/>
    <lineage>
        <taxon>Bacteria</taxon>
        <taxon>Pseudomonadati</taxon>
        <taxon>Pseudomonadota</taxon>
        <taxon>Alphaproteobacteria</taxon>
        <taxon>Rhodobacterales</taxon>
        <taxon>Roseobacteraceae</taxon>
        <taxon>Roseovarius</taxon>
    </lineage>
</organism>
<dbReference type="InterPro" id="IPR004360">
    <property type="entry name" value="Glyas_Fos-R_dOase_dom"/>
</dbReference>
<feature type="domain" description="VOC" evidence="4">
    <location>
        <begin position="4"/>
        <end position="137"/>
    </location>
</feature>
<dbReference type="GO" id="GO:0051213">
    <property type="term" value="F:dioxygenase activity"/>
    <property type="evidence" value="ECO:0007669"/>
    <property type="project" value="UniProtKB-KW"/>
</dbReference>
<evidence type="ECO:0000259" key="4">
    <source>
        <dbReference type="PROSITE" id="PS51819"/>
    </source>
</evidence>
<dbReference type="PROSITE" id="PS51819">
    <property type="entry name" value="VOC"/>
    <property type="match status" value="1"/>
</dbReference>
<sequence>MTFAINPLVPELWCSDFEVSLEFYTNTLGFKVAQQRGHDPHAYLTLHGAQIMLAHWQLDGTWVPWQPDHMDHPYGRGVNFQFMVPDVDKLYETVLSRGAKPLIAIYEADIWKTDCMDTRRQFLIMDPDGYVLRFATSVRNRAVTDTDRAKLDAQYSVGQSDQTPDR</sequence>
<keyword evidence="6" id="KW-1185">Reference proteome</keyword>
<dbReference type="EMBL" id="CP020474">
    <property type="protein sequence ID" value="ARE82854.1"/>
    <property type="molecule type" value="Genomic_DNA"/>
</dbReference>
<dbReference type="GO" id="GO:0046677">
    <property type="term" value="P:response to antibiotic"/>
    <property type="evidence" value="ECO:0007669"/>
    <property type="project" value="UniProtKB-KW"/>
</dbReference>
<dbReference type="AlphaFoldDB" id="A0A1V0RM73"/>
<evidence type="ECO:0000256" key="2">
    <source>
        <dbReference type="ARBA" id="ARBA00021572"/>
    </source>
</evidence>
<dbReference type="Pfam" id="PF00903">
    <property type="entry name" value="Glyoxalase"/>
    <property type="match status" value="1"/>
</dbReference>
<evidence type="ECO:0000256" key="3">
    <source>
        <dbReference type="ARBA" id="ARBA00023251"/>
    </source>
</evidence>
<protein>
    <recommendedName>
        <fullName evidence="2">Bleomycin resistance protein</fullName>
    </recommendedName>
</protein>
<dbReference type="SUPFAM" id="SSF54593">
    <property type="entry name" value="Glyoxalase/Bleomycin resistance protein/Dihydroxybiphenyl dioxygenase"/>
    <property type="match status" value="1"/>
</dbReference>
<dbReference type="InterPro" id="IPR037523">
    <property type="entry name" value="VOC_core"/>
</dbReference>
<dbReference type="RefSeq" id="WP_081506839.1">
    <property type="nucleotide sequence ID" value="NZ_CP020474.1"/>
</dbReference>
<evidence type="ECO:0000313" key="5">
    <source>
        <dbReference type="EMBL" id="ARE82854.1"/>
    </source>
</evidence>
<dbReference type="CDD" id="cd08349">
    <property type="entry name" value="BLMA_like"/>
    <property type="match status" value="1"/>
</dbReference>